<dbReference type="Proteomes" id="UP000053477">
    <property type="component" value="Unassembled WGS sequence"/>
</dbReference>
<feature type="compositionally biased region" description="Polar residues" evidence="1">
    <location>
        <begin position="1"/>
        <end position="10"/>
    </location>
</feature>
<feature type="region of interest" description="Disordered" evidence="1">
    <location>
        <begin position="696"/>
        <end position="729"/>
    </location>
</feature>
<name>A0A0H2RAJ8_9AGAM</name>
<dbReference type="AlphaFoldDB" id="A0A0H2RAJ8"/>
<dbReference type="InterPro" id="IPR045341">
    <property type="entry name" value="DUF6532"/>
</dbReference>
<dbReference type="Pfam" id="PF20149">
    <property type="entry name" value="DUF6532"/>
    <property type="match status" value="1"/>
</dbReference>
<organism evidence="3 4">
    <name type="scientific">Schizopora paradoxa</name>
    <dbReference type="NCBI Taxonomy" id="27342"/>
    <lineage>
        <taxon>Eukaryota</taxon>
        <taxon>Fungi</taxon>
        <taxon>Dikarya</taxon>
        <taxon>Basidiomycota</taxon>
        <taxon>Agaricomycotina</taxon>
        <taxon>Agaricomycetes</taxon>
        <taxon>Hymenochaetales</taxon>
        <taxon>Schizoporaceae</taxon>
        <taxon>Schizopora</taxon>
    </lineage>
</organism>
<feature type="region of interest" description="Disordered" evidence="1">
    <location>
        <begin position="285"/>
        <end position="344"/>
    </location>
</feature>
<dbReference type="EMBL" id="KQ086074">
    <property type="protein sequence ID" value="KLO08864.1"/>
    <property type="molecule type" value="Genomic_DNA"/>
</dbReference>
<dbReference type="OrthoDB" id="2678783at2759"/>
<feature type="compositionally biased region" description="Low complexity" evidence="1">
    <location>
        <begin position="451"/>
        <end position="463"/>
    </location>
</feature>
<proteinExistence type="predicted"/>
<feature type="compositionally biased region" description="Low complexity" evidence="1">
    <location>
        <begin position="299"/>
        <end position="311"/>
    </location>
</feature>
<sequence length="729" mass="79006">MSSADTSVTDEPQRTHGMTTRRRQWNANPALAALTAEVEKPKAKRRSQAQIKADDEAQKKAELAAEEEMQERVTKIARIELEVQQEDELRKRPLVQSAGRGRGRPKGSSKKGKQSGRTISAVNTPQDKQPVPDPPAAAAPVTNASTPYPSTVPDALVHHNIPIVVPSANSNPSRANPTDHVAASGDAEMQDGIDLDAGGPGGEYERALTEEPEELQEVENDELEEQEDNDEAGKDGMDVDDECFSDDDVDAPAKKKKGGRRQKPQVNLRATVAEVRERLLAEAEAAALAAGSQTEQPPASSAASNVSSAASRVTAGTNNSNAPAASTDISTWRMKVKPGGEHVTDVSEAVAKVSVNAVRPADSVSQTSSPGSSVISSVVHRGSTSHASKPSTASSKAPSVNITPPSPQKSRVDNQKSTAESGISIRMRNASDSLQVADSEDGKSRARARSHSQSSAKSSGGSKYTNADLPFDLGGKRKADWRNVFCTTFFEFIGTVEDPWNIAVGHIQQVWDIALPDLPYEVQGTGAVYSIVLQRVCEWRGKLAREALTLVKAHFDKNEEFKLGNGQPNTEAIAEYVEHMLEHTDYGFRFVYQNTVEQYYAFRHEFIAKLLGLHIQQFSGSKGMANLGTEEDFRPLGALIVSCVAVHRALKLYESGSPPKSIGDFSADSVRKMRDEFSVFIDINEDTWEKVLEEANKHVPKGSRRSSSRRFDEKGSPPKRAVVRSDPVA</sequence>
<dbReference type="InParanoid" id="A0A0H2RAJ8"/>
<evidence type="ECO:0000313" key="4">
    <source>
        <dbReference type="Proteomes" id="UP000053477"/>
    </source>
</evidence>
<feature type="compositionally biased region" description="Basic residues" evidence="1">
    <location>
        <begin position="254"/>
        <end position="263"/>
    </location>
</feature>
<evidence type="ECO:0000256" key="1">
    <source>
        <dbReference type="SAM" id="MobiDB-lite"/>
    </source>
</evidence>
<feature type="domain" description="DUF6532" evidence="2">
    <location>
        <begin position="511"/>
        <end position="672"/>
    </location>
</feature>
<feature type="region of interest" description="Disordered" evidence="1">
    <location>
        <begin position="83"/>
        <end position="269"/>
    </location>
</feature>
<feature type="region of interest" description="Disordered" evidence="1">
    <location>
        <begin position="359"/>
        <end position="469"/>
    </location>
</feature>
<feature type="compositionally biased region" description="Low complexity" evidence="1">
    <location>
        <begin position="363"/>
        <end position="399"/>
    </location>
</feature>
<evidence type="ECO:0000313" key="3">
    <source>
        <dbReference type="EMBL" id="KLO08864.1"/>
    </source>
</evidence>
<keyword evidence="4" id="KW-1185">Reference proteome</keyword>
<feature type="compositionally biased region" description="Polar residues" evidence="1">
    <location>
        <begin position="167"/>
        <end position="176"/>
    </location>
</feature>
<feature type="compositionally biased region" description="Basic residues" evidence="1">
    <location>
        <begin position="101"/>
        <end position="114"/>
    </location>
</feature>
<feature type="compositionally biased region" description="Acidic residues" evidence="1">
    <location>
        <begin position="238"/>
        <end position="250"/>
    </location>
</feature>
<protein>
    <recommendedName>
        <fullName evidence="2">DUF6532 domain-containing protein</fullName>
    </recommendedName>
</protein>
<feature type="region of interest" description="Disordered" evidence="1">
    <location>
        <begin position="1"/>
        <end position="69"/>
    </location>
</feature>
<feature type="compositionally biased region" description="Basic residues" evidence="1">
    <location>
        <begin position="698"/>
        <end position="708"/>
    </location>
</feature>
<reference evidence="3 4" key="1">
    <citation type="submission" date="2015-04" db="EMBL/GenBank/DDBJ databases">
        <title>Complete genome sequence of Schizopora paradoxa KUC8140, a cosmopolitan wood degrader in East Asia.</title>
        <authorList>
            <consortium name="DOE Joint Genome Institute"/>
            <person name="Min B."/>
            <person name="Park H."/>
            <person name="Jang Y."/>
            <person name="Kim J.-J."/>
            <person name="Kim K.H."/>
            <person name="Pangilinan J."/>
            <person name="Lipzen A."/>
            <person name="Riley R."/>
            <person name="Grigoriev I.V."/>
            <person name="Spatafora J.W."/>
            <person name="Choi I.-G."/>
        </authorList>
    </citation>
    <scope>NUCLEOTIDE SEQUENCE [LARGE SCALE GENOMIC DNA]</scope>
    <source>
        <strain evidence="3 4">KUC8140</strain>
    </source>
</reference>
<feature type="compositionally biased region" description="Basic and acidic residues" evidence="1">
    <location>
        <begin position="52"/>
        <end position="63"/>
    </location>
</feature>
<feature type="compositionally biased region" description="Acidic residues" evidence="1">
    <location>
        <begin position="210"/>
        <end position="230"/>
    </location>
</feature>
<accession>A0A0H2RAJ8</accession>
<feature type="compositionally biased region" description="Polar residues" evidence="1">
    <location>
        <begin position="314"/>
        <end position="330"/>
    </location>
</feature>
<evidence type="ECO:0000259" key="2">
    <source>
        <dbReference type="Pfam" id="PF20149"/>
    </source>
</evidence>
<gene>
    <name evidence="3" type="ORF">SCHPADRAFT_944092</name>
</gene>